<dbReference type="PANTHER" id="PTHR46084">
    <property type="entry name" value="PROTEIN MALE DISCOVERER 2"/>
    <property type="match status" value="1"/>
</dbReference>
<keyword evidence="2" id="KW-0732">Signal</keyword>
<dbReference type="PROSITE" id="PS50011">
    <property type="entry name" value="PROTEIN_KINASE_DOM"/>
    <property type="match status" value="1"/>
</dbReference>
<dbReference type="PANTHER" id="PTHR46084:SF1">
    <property type="entry name" value="PROTEIN MALE DISCOVERER 2"/>
    <property type="match status" value="1"/>
</dbReference>
<dbReference type="InterPro" id="IPR001245">
    <property type="entry name" value="Ser-Thr/Tyr_kinase_cat_dom"/>
</dbReference>
<organism evidence="8 9">
    <name type="scientific">Kalanchoe fedtschenkoi</name>
    <name type="common">Lavender scallops</name>
    <name type="synonym">South American air plant</name>
    <dbReference type="NCBI Taxonomy" id="63787"/>
    <lineage>
        <taxon>Eukaryota</taxon>
        <taxon>Viridiplantae</taxon>
        <taxon>Streptophyta</taxon>
        <taxon>Embryophyta</taxon>
        <taxon>Tracheophyta</taxon>
        <taxon>Spermatophyta</taxon>
        <taxon>Magnoliopsida</taxon>
        <taxon>eudicotyledons</taxon>
        <taxon>Gunneridae</taxon>
        <taxon>Pentapetalae</taxon>
        <taxon>Saxifragales</taxon>
        <taxon>Crassulaceae</taxon>
        <taxon>Kalanchoe</taxon>
    </lineage>
</organism>
<dbReference type="FunFam" id="3.30.200.20:FF:000489">
    <property type="entry name" value="Inactive receptor-like serine/threonine-protein kinase"/>
    <property type="match status" value="1"/>
</dbReference>
<name>A0A7N0TWE2_KALFE</name>
<keyword evidence="1 6" id="KW-0812">Transmembrane</keyword>
<proteinExistence type="predicted"/>
<dbReference type="GO" id="GO:0004672">
    <property type="term" value="F:protein kinase activity"/>
    <property type="evidence" value="ECO:0007669"/>
    <property type="project" value="InterPro"/>
</dbReference>
<dbReference type="Pfam" id="PF07714">
    <property type="entry name" value="PK_Tyr_Ser-Thr"/>
    <property type="match status" value="1"/>
</dbReference>
<evidence type="ECO:0000256" key="6">
    <source>
        <dbReference type="SAM" id="Phobius"/>
    </source>
</evidence>
<keyword evidence="4 6" id="KW-0472">Membrane</keyword>
<evidence type="ECO:0000313" key="8">
    <source>
        <dbReference type="EnsemblPlants" id="Kaladp0047s0208.1.v1.1"/>
    </source>
</evidence>
<evidence type="ECO:0000256" key="1">
    <source>
        <dbReference type="ARBA" id="ARBA00022692"/>
    </source>
</evidence>
<evidence type="ECO:0000256" key="2">
    <source>
        <dbReference type="ARBA" id="ARBA00022729"/>
    </source>
</evidence>
<dbReference type="Gramene" id="Kaladp0047s0208.1.v1.1">
    <property type="protein sequence ID" value="Kaladp0047s0208.1.v1.1"/>
    <property type="gene ID" value="Kaladp0047s0208.v1.1"/>
</dbReference>
<feature type="transmembrane region" description="Helical" evidence="6">
    <location>
        <begin position="93"/>
        <end position="114"/>
    </location>
</feature>
<evidence type="ECO:0000313" key="9">
    <source>
        <dbReference type="Proteomes" id="UP000594263"/>
    </source>
</evidence>
<dbReference type="AlphaFoldDB" id="A0A7N0TWE2"/>
<dbReference type="Proteomes" id="UP000594263">
    <property type="component" value="Unplaced"/>
</dbReference>
<dbReference type="GO" id="GO:0012505">
    <property type="term" value="C:endomembrane system"/>
    <property type="evidence" value="ECO:0007669"/>
    <property type="project" value="UniProtKB-SubCell"/>
</dbReference>
<keyword evidence="9" id="KW-1185">Reference proteome</keyword>
<keyword evidence="3 6" id="KW-1133">Transmembrane helix</keyword>
<evidence type="ECO:0000256" key="4">
    <source>
        <dbReference type="ARBA" id="ARBA00023136"/>
    </source>
</evidence>
<comment type="subcellular location">
    <subcellularLocation>
        <location evidence="5">Endomembrane system</location>
        <topology evidence="5">Single-pass type I membrane protein</topology>
    </subcellularLocation>
</comment>
<evidence type="ECO:0000256" key="3">
    <source>
        <dbReference type="ARBA" id="ARBA00022989"/>
    </source>
</evidence>
<dbReference type="InterPro" id="IPR000719">
    <property type="entry name" value="Prot_kinase_dom"/>
</dbReference>
<dbReference type="OMA" id="FERIAWR"/>
<sequence>MHSESTNARRKLLADVSKNLAAVPATANPDHLNQSAGIGTTRSSGALPAVAGGKNDQPNGASVVLQTLNDSTSLSVNTSIESRSETFASVWKYIIVATGTCALLIISIVIFCMCRNRKGKAVSPWKTGLSGQLQKAFVTGVPKLNRAELETACEDFSNIISNLDGCAVYKGTLSNGVEIAVATTTIASAEDWSKTSEKTYRKKIDTLSRVNHKNFVNLLGYCEEEEPFCRMMVFEYAPNGSLYEHLHVKDMEHLDWNGRTRIIMGTAYCLQTMHELNPPVSLACLSSSNVLLTDDYAAKIVDASFWKSFTKKSGQDDSLPDLETNVFSFGILMLEIISGKLPQSDEYGSILNWANEHLLDKQGINNLVDPTLKSFKDNELDQICDVIVDCIQPEPKKRPVMKDVISKLREVIAISPEAATPKLSPLWWAELEILSVEAG</sequence>
<reference evidence="8" key="1">
    <citation type="submission" date="2021-01" db="UniProtKB">
        <authorList>
            <consortium name="EnsemblPlants"/>
        </authorList>
    </citation>
    <scope>IDENTIFICATION</scope>
</reference>
<dbReference type="SUPFAM" id="SSF56112">
    <property type="entry name" value="Protein kinase-like (PK-like)"/>
    <property type="match status" value="1"/>
</dbReference>
<feature type="domain" description="Protein kinase" evidence="7">
    <location>
        <begin position="154"/>
        <end position="412"/>
    </location>
</feature>
<protein>
    <recommendedName>
        <fullName evidence="7">Protein kinase domain-containing protein</fullName>
    </recommendedName>
</protein>
<evidence type="ECO:0000256" key="5">
    <source>
        <dbReference type="ARBA" id="ARBA00046288"/>
    </source>
</evidence>
<dbReference type="InterPro" id="IPR011009">
    <property type="entry name" value="Kinase-like_dom_sf"/>
</dbReference>
<dbReference type="GO" id="GO:0005524">
    <property type="term" value="F:ATP binding"/>
    <property type="evidence" value="ECO:0007669"/>
    <property type="project" value="InterPro"/>
</dbReference>
<dbReference type="Gene3D" id="3.30.200.20">
    <property type="entry name" value="Phosphorylase Kinase, domain 1"/>
    <property type="match status" value="1"/>
</dbReference>
<dbReference type="Gene3D" id="1.10.510.10">
    <property type="entry name" value="Transferase(Phosphotransferase) domain 1"/>
    <property type="match status" value="2"/>
</dbReference>
<accession>A0A7N0TWE2</accession>
<evidence type="ECO:0000259" key="7">
    <source>
        <dbReference type="PROSITE" id="PS50011"/>
    </source>
</evidence>
<dbReference type="EnsemblPlants" id="Kaladp0047s0208.1.v1.1">
    <property type="protein sequence ID" value="Kaladp0047s0208.1.v1.1"/>
    <property type="gene ID" value="Kaladp0047s0208.v1.1"/>
</dbReference>